<gene>
    <name evidence="22" type="ordered locus">AciPR4_1734</name>
</gene>
<sequence>MLFETRMVPRGIPVPALSHASRLQLLFSDSHSPTNIFAPAGTPAHSIFGLSMLVLGITTGLFIVVGGILLYVLLRFRHRAADPMAEQEPAQIYGSKQIELSWTVIPILIVVMLFLATTRVILSTERATKPPEALDVVVIGHQFWWEYRYPKFGIVTANELHIPVSDPKHPTPTYLTMSSADTDHSFWIPRLAGKTDLIPNKVNTMWIDPQEAGLYLGQCAQYCGTQHAKMLLRVYADTPTEFAAWTAQQKQAAVQEPSVAAGQAVFQRNACISCHTVKGTVATGRFGPDLTHVASRDTIASGAVPNTPANIRAFVGDPAHFKPGALMPPMHLNDRDLDAVTAYLATLK</sequence>
<evidence type="ECO:0000256" key="7">
    <source>
        <dbReference type="ARBA" id="ARBA00022723"/>
    </source>
</evidence>
<dbReference type="InterPro" id="IPR045187">
    <property type="entry name" value="CcO_II"/>
</dbReference>
<comment type="catalytic activity">
    <reaction evidence="17">
        <text>4 Fe(II)-[cytochrome c] + O2 + 8 H(+)(in) = 4 Fe(III)-[cytochrome c] + 2 H2O + 4 H(+)(out)</text>
        <dbReference type="Rhea" id="RHEA:11436"/>
        <dbReference type="Rhea" id="RHEA-COMP:10350"/>
        <dbReference type="Rhea" id="RHEA-COMP:14399"/>
        <dbReference type="ChEBI" id="CHEBI:15377"/>
        <dbReference type="ChEBI" id="CHEBI:15378"/>
        <dbReference type="ChEBI" id="CHEBI:15379"/>
        <dbReference type="ChEBI" id="CHEBI:29033"/>
        <dbReference type="ChEBI" id="CHEBI:29034"/>
        <dbReference type="EC" id="7.1.1.9"/>
    </reaction>
</comment>
<keyword evidence="8" id="KW-1278">Translocase</keyword>
<dbReference type="Pfam" id="PF00034">
    <property type="entry name" value="Cytochrom_C"/>
    <property type="match status" value="1"/>
</dbReference>
<evidence type="ECO:0000256" key="1">
    <source>
        <dbReference type="ARBA" id="ARBA00004141"/>
    </source>
</evidence>
<dbReference type="STRING" id="401053.AciPR4_1734"/>
<keyword evidence="6 16" id="KW-0812">Transmembrane</keyword>
<evidence type="ECO:0000256" key="16">
    <source>
        <dbReference type="RuleBase" id="RU000456"/>
    </source>
</evidence>
<protein>
    <recommendedName>
        <fullName evidence="17">Cytochrome c oxidase subunit 2</fullName>
        <ecNumber evidence="17">7.1.1.9</ecNumber>
    </recommendedName>
</protein>
<dbReference type="InterPro" id="IPR014222">
    <property type="entry name" value="Cyt_c_oxidase_su2"/>
</dbReference>
<dbReference type="PROSITE" id="PS50999">
    <property type="entry name" value="COX2_TM"/>
    <property type="match status" value="1"/>
</dbReference>
<evidence type="ECO:0000256" key="18">
    <source>
        <dbReference type="SAM" id="Phobius"/>
    </source>
</evidence>
<comment type="similarity">
    <text evidence="2 16">Belongs to the cytochrome c oxidase subunit 2 family.</text>
</comment>
<dbReference type="InterPro" id="IPR002429">
    <property type="entry name" value="CcO_II-like_C"/>
</dbReference>
<keyword evidence="12 17" id="KW-0186">Copper</keyword>
<keyword evidence="23" id="KW-1185">Reference proteome</keyword>
<evidence type="ECO:0000313" key="22">
    <source>
        <dbReference type="EMBL" id="ADV82541.1"/>
    </source>
</evidence>
<evidence type="ECO:0000313" key="23">
    <source>
        <dbReference type="Proteomes" id="UP000006844"/>
    </source>
</evidence>
<accession>E8V450</accession>
<dbReference type="SUPFAM" id="SSF81464">
    <property type="entry name" value="Cytochrome c oxidase subunit II-like, transmembrane region"/>
    <property type="match status" value="1"/>
</dbReference>
<evidence type="ECO:0000256" key="4">
    <source>
        <dbReference type="ARBA" id="ARBA00022617"/>
    </source>
</evidence>
<dbReference type="GO" id="GO:0042773">
    <property type="term" value="P:ATP synthesis coupled electron transport"/>
    <property type="evidence" value="ECO:0007669"/>
    <property type="project" value="TreeGrafter"/>
</dbReference>
<dbReference type="PANTHER" id="PTHR22888:SF9">
    <property type="entry name" value="CYTOCHROME C OXIDASE SUBUNIT 2"/>
    <property type="match status" value="1"/>
</dbReference>
<dbReference type="Proteomes" id="UP000006844">
    <property type="component" value="Chromosome"/>
</dbReference>
<keyword evidence="9 16" id="KW-0249">Electron transport</keyword>
<dbReference type="NCBIfam" id="TIGR02866">
    <property type="entry name" value="CoxB"/>
    <property type="match status" value="1"/>
</dbReference>
<keyword evidence="7 15" id="KW-0479">Metal-binding</keyword>
<evidence type="ECO:0000256" key="10">
    <source>
        <dbReference type="ARBA" id="ARBA00022989"/>
    </source>
</evidence>
<proteinExistence type="inferred from homology"/>
<evidence type="ECO:0000256" key="11">
    <source>
        <dbReference type="ARBA" id="ARBA00023004"/>
    </source>
</evidence>
<feature type="domain" description="Cytochrome oxidase subunit II copper A binding" evidence="19">
    <location>
        <begin position="131"/>
        <end position="248"/>
    </location>
</feature>
<dbReference type="eggNOG" id="COG2010">
    <property type="taxonomic scope" value="Bacteria"/>
</dbReference>
<reference evidence="22 23" key="1">
    <citation type="journal article" date="2012" name="Stand. Genomic Sci.">
        <title>Complete genome sequence of Terriglobus saanensis type strain SP1PR4(T), an Acidobacteria from tundra soil.</title>
        <authorList>
            <person name="Rawat S.R."/>
            <person name="Mannisto M.K."/>
            <person name="Starovoytov V."/>
            <person name="Goodwin L."/>
            <person name="Nolan M."/>
            <person name="Hauser L."/>
            <person name="Land M."/>
            <person name="Davenport K.W."/>
            <person name="Woyke T."/>
            <person name="Haggblom M.M."/>
        </authorList>
    </citation>
    <scope>NUCLEOTIDE SEQUENCE</scope>
    <source>
        <strain evidence="23">ATCC BAA-1853 / DSM 23119 / SP1PR4</strain>
    </source>
</reference>
<dbReference type="Pfam" id="PF00116">
    <property type="entry name" value="COX2"/>
    <property type="match status" value="1"/>
</dbReference>
<dbReference type="SUPFAM" id="SSF46626">
    <property type="entry name" value="Cytochrome c"/>
    <property type="match status" value="1"/>
</dbReference>
<dbReference type="PRINTS" id="PR01166">
    <property type="entry name" value="CYCOXIDASEII"/>
</dbReference>
<dbReference type="GO" id="GO:0020037">
    <property type="term" value="F:heme binding"/>
    <property type="evidence" value="ECO:0007669"/>
    <property type="project" value="InterPro"/>
</dbReference>
<dbReference type="EMBL" id="CP002467">
    <property type="protein sequence ID" value="ADV82541.1"/>
    <property type="molecule type" value="Genomic_DNA"/>
</dbReference>
<dbReference type="InterPro" id="IPR009056">
    <property type="entry name" value="Cyt_c-like_dom"/>
</dbReference>
<evidence type="ECO:0000256" key="13">
    <source>
        <dbReference type="ARBA" id="ARBA00023136"/>
    </source>
</evidence>
<comment type="function">
    <text evidence="14 17">Subunits I and II form the functional core of the enzyme complex. Electrons originating in cytochrome c are transferred via heme a and Cu(A) to the binuclear center formed by heme a3 and Cu(B).</text>
</comment>
<dbReference type="KEGG" id="tsa:AciPR4_1734"/>
<dbReference type="InterPro" id="IPR011759">
    <property type="entry name" value="Cyt_c_oxidase_su2_TM_dom"/>
</dbReference>
<dbReference type="SUPFAM" id="SSF49503">
    <property type="entry name" value="Cupredoxins"/>
    <property type="match status" value="1"/>
</dbReference>
<keyword evidence="4 15" id="KW-0349">Heme</keyword>
<dbReference type="eggNOG" id="COG1622">
    <property type="taxonomic scope" value="Bacteria"/>
</dbReference>
<comment type="cofactor">
    <cofactor evidence="17">
        <name>Cu cation</name>
        <dbReference type="ChEBI" id="CHEBI:23378"/>
    </cofactor>
    <text evidence="17">Binds a copper A center.</text>
</comment>
<evidence type="ECO:0000256" key="8">
    <source>
        <dbReference type="ARBA" id="ARBA00022967"/>
    </source>
</evidence>
<organism evidence="22 23">
    <name type="scientific">Terriglobus saanensis (strain ATCC BAA-1853 / DSM 23119 / SP1PR4)</name>
    <dbReference type="NCBI Taxonomy" id="401053"/>
    <lineage>
        <taxon>Bacteria</taxon>
        <taxon>Pseudomonadati</taxon>
        <taxon>Acidobacteriota</taxon>
        <taxon>Terriglobia</taxon>
        <taxon>Terriglobales</taxon>
        <taxon>Acidobacteriaceae</taxon>
        <taxon>Terriglobus</taxon>
    </lineage>
</organism>
<evidence type="ECO:0000256" key="15">
    <source>
        <dbReference type="PROSITE-ProRule" id="PRU00433"/>
    </source>
</evidence>
<dbReference type="InterPro" id="IPR036257">
    <property type="entry name" value="Cyt_c_oxidase_su2_TM_sf"/>
</dbReference>
<evidence type="ECO:0000256" key="2">
    <source>
        <dbReference type="ARBA" id="ARBA00007866"/>
    </source>
</evidence>
<feature type="transmembrane region" description="Helical" evidence="18">
    <location>
        <begin position="100"/>
        <end position="122"/>
    </location>
</feature>
<feature type="domain" description="Cytochrome c" evidence="21">
    <location>
        <begin position="257"/>
        <end position="348"/>
    </location>
</feature>
<dbReference type="PANTHER" id="PTHR22888">
    <property type="entry name" value="CYTOCHROME C OXIDASE, SUBUNIT II"/>
    <property type="match status" value="1"/>
</dbReference>
<feature type="transmembrane region" description="Helical" evidence="18">
    <location>
        <begin position="47"/>
        <end position="74"/>
    </location>
</feature>
<name>E8V450_TERSS</name>
<dbReference type="EC" id="7.1.1.9" evidence="17"/>
<comment type="subcellular location">
    <subcellularLocation>
        <location evidence="16">Cell membrane</location>
        <topology evidence="16">Multi-pass membrane protein</topology>
    </subcellularLocation>
    <subcellularLocation>
        <location evidence="1">Membrane</location>
        <topology evidence="1">Multi-pass membrane protein</topology>
    </subcellularLocation>
</comment>
<keyword evidence="5 16" id="KW-0679">Respiratory chain</keyword>
<dbReference type="GO" id="GO:0004129">
    <property type="term" value="F:cytochrome-c oxidase activity"/>
    <property type="evidence" value="ECO:0007669"/>
    <property type="project" value="UniProtKB-EC"/>
</dbReference>
<evidence type="ECO:0000256" key="3">
    <source>
        <dbReference type="ARBA" id="ARBA00022448"/>
    </source>
</evidence>
<dbReference type="GO" id="GO:0005886">
    <property type="term" value="C:plasma membrane"/>
    <property type="evidence" value="ECO:0007669"/>
    <property type="project" value="UniProtKB-SubCell"/>
</dbReference>
<keyword evidence="10 18" id="KW-1133">Transmembrane helix</keyword>
<evidence type="ECO:0000256" key="9">
    <source>
        <dbReference type="ARBA" id="ARBA00022982"/>
    </source>
</evidence>
<dbReference type="InterPro" id="IPR036909">
    <property type="entry name" value="Cyt_c-like_dom_sf"/>
</dbReference>
<evidence type="ECO:0000256" key="5">
    <source>
        <dbReference type="ARBA" id="ARBA00022660"/>
    </source>
</evidence>
<dbReference type="RefSeq" id="WP_013568274.1">
    <property type="nucleotide sequence ID" value="NC_014963.1"/>
</dbReference>
<keyword evidence="3 16" id="KW-0813">Transport</keyword>
<dbReference type="AlphaFoldDB" id="E8V450"/>
<evidence type="ECO:0000256" key="17">
    <source>
        <dbReference type="RuleBase" id="RU004024"/>
    </source>
</evidence>
<dbReference type="PROSITE" id="PS50857">
    <property type="entry name" value="COX2_CUA"/>
    <property type="match status" value="1"/>
</dbReference>
<keyword evidence="11 15" id="KW-0408">Iron</keyword>
<evidence type="ECO:0000259" key="19">
    <source>
        <dbReference type="PROSITE" id="PS50857"/>
    </source>
</evidence>
<dbReference type="Gene3D" id="2.60.40.420">
    <property type="entry name" value="Cupredoxins - blue copper proteins"/>
    <property type="match status" value="1"/>
</dbReference>
<evidence type="ECO:0000259" key="21">
    <source>
        <dbReference type="PROSITE" id="PS51007"/>
    </source>
</evidence>
<dbReference type="HOGENOM" id="CLU_036876_1_1_0"/>
<dbReference type="CDD" id="cd04213">
    <property type="entry name" value="CuRO_CcO_Caa3_II"/>
    <property type="match status" value="1"/>
</dbReference>
<dbReference type="GO" id="GO:0005507">
    <property type="term" value="F:copper ion binding"/>
    <property type="evidence" value="ECO:0007669"/>
    <property type="project" value="InterPro"/>
</dbReference>
<evidence type="ECO:0000259" key="20">
    <source>
        <dbReference type="PROSITE" id="PS50999"/>
    </source>
</evidence>
<dbReference type="InterPro" id="IPR034236">
    <property type="entry name" value="CuRO_CcO_Caa3_II"/>
</dbReference>
<keyword evidence="13 18" id="KW-0472">Membrane</keyword>
<dbReference type="InterPro" id="IPR008972">
    <property type="entry name" value="Cupredoxin"/>
</dbReference>
<dbReference type="Gene3D" id="1.10.287.90">
    <property type="match status" value="1"/>
</dbReference>
<dbReference type="GO" id="GO:0016491">
    <property type="term" value="F:oxidoreductase activity"/>
    <property type="evidence" value="ECO:0007669"/>
    <property type="project" value="InterPro"/>
</dbReference>
<dbReference type="PROSITE" id="PS51007">
    <property type="entry name" value="CYTC"/>
    <property type="match status" value="1"/>
</dbReference>
<dbReference type="Pfam" id="PF02790">
    <property type="entry name" value="COX2_TM"/>
    <property type="match status" value="1"/>
</dbReference>
<feature type="domain" description="Cytochrome oxidase subunit II transmembrane region profile" evidence="20">
    <location>
        <begin position="19"/>
        <end position="128"/>
    </location>
</feature>
<evidence type="ECO:0000256" key="6">
    <source>
        <dbReference type="ARBA" id="ARBA00022692"/>
    </source>
</evidence>
<evidence type="ECO:0000256" key="12">
    <source>
        <dbReference type="ARBA" id="ARBA00023008"/>
    </source>
</evidence>
<evidence type="ECO:0000256" key="14">
    <source>
        <dbReference type="ARBA" id="ARBA00024688"/>
    </source>
</evidence>